<dbReference type="Proteomes" id="UP001530377">
    <property type="component" value="Unassembled WGS sequence"/>
</dbReference>
<organism evidence="1 2">
    <name type="scientific">Cyclostephanos tholiformis</name>
    <dbReference type="NCBI Taxonomy" id="382380"/>
    <lineage>
        <taxon>Eukaryota</taxon>
        <taxon>Sar</taxon>
        <taxon>Stramenopiles</taxon>
        <taxon>Ochrophyta</taxon>
        <taxon>Bacillariophyta</taxon>
        <taxon>Coscinodiscophyceae</taxon>
        <taxon>Thalassiosirophycidae</taxon>
        <taxon>Stephanodiscales</taxon>
        <taxon>Stephanodiscaceae</taxon>
        <taxon>Cyclostephanos</taxon>
    </lineage>
</organism>
<evidence type="ECO:0000313" key="2">
    <source>
        <dbReference type="Proteomes" id="UP001530377"/>
    </source>
</evidence>
<gene>
    <name evidence="1" type="ORF">ACHAXA_009861</name>
</gene>
<reference evidence="1 2" key="1">
    <citation type="submission" date="2024-10" db="EMBL/GenBank/DDBJ databases">
        <title>Updated reference genomes for cyclostephanoid diatoms.</title>
        <authorList>
            <person name="Roberts W.R."/>
            <person name="Alverson A.J."/>
        </authorList>
    </citation>
    <scope>NUCLEOTIDE SEQUENCE [LARGE SCALE GENOMIC DNA]</scope>
    <source>
        <strain evidence="1 2">AJA228-03</strain>
    </source>
</reference>
<dbReference type="EMBL" id="JALLPB020000784">
    <property type="protein sequence ID" value="KAL3806555.1"/>
    <property type="molecule type" value="Genomic_DNA"/>
</dbReference>
<keyword evidence="2" id="KW-1185">Reference proteome</keyword>
<name>A0ABD3R1G5_9STRA</name>
<accession>A0ABD3R1G5</accession>
<sequence>MLMPSFSFHLLSFQRKVQDALQSVERTLELERKPCLAGDIDHTYGAKYSLVNLTSNAAIIAYMTCLERLGLDAYALKSIDKAKPTHHVAILNVKKVEVLEGDQSGCTRGETLGRK</sequence>
<evidence type="ECO:0000313" key="1">
    <source>
        <dbReference type="EMBL" id="KAL3806555.1"/>
    </source>
</evidence>
<protein>
    <submittedName>
        <fullName evidence="1">Uncharacterized protein</fullName>
    </submittedName>
</protein>
<proteinExistence type="predicted"/>
<comment type="caution">
    <text evidence="1">The sequence shown here is derived from an EMBL/GenBank/DDBJ whole genome shotgun (WGS) entry which is preliminary data.</text>
</comment>
<dbReference type="AlphaFoldDB" id="A0ABD3R1G5"/>